<dbReference type="Proteomes" id="UP000703269">
    <property type="component" value="Unassembled WGS sequence"/>
</dbReference>
<name>A0A9P3GNG8_9APHY</name>
<dbReference type="EMBL" id="BPQB01000083">
    <property type="protein sequence ID" value="GJE98153.1"/>
    <property type="molecule type" value="Genomic_DNA"/>
</dbReference>
<dbReference type="InterPro" id="IPR027443">
    <property type="entry name" value="IPNS-like_sf"/>
</dbReference>
<organism evidence="1 2">
    <name type="scientific">Phanerochaete sordida</name>
    <dbReference type="NCBI Taxonomy" id="48140"/>
    <lineage>
        <taxon>Eukaryota</taxon>
        <taxon>Fungi</taxon>
        <taxon>Dikarya</taxon>
        <taxon>Basidiomycota</taxon>
        <taxon>Agaricomycotina</taxon>
        <taxon>Agaricomycetes</taxon>
        <taxon>Polyporales</taxon>
        <taxon>Phanerochaetaceae</taxon>
        <taxon>Phanerochaete</taxon>
    </lineage>
</organism>
<dbReference type="SUPFAM" id="SSF51197">
    <property type="entry name" value="Clavaminate synthase-like"/>
    <property type="match status" value="1"/>
</dbReference>
<evidence type="ECO:0000313" key="1">
    <source>
        <dbReference type="EMBL" id="GJE98153.1"/>
    </source>
</evidence>
<dbReference type="PANTHER" id="PTHR30613">
    <property type="entry name" value="UNCHARACTERIZED PROTEIN YBIU-RELATED"/>
    <property type="match status" value="1"/>
</dbReference>
<protein>
    <submittedName>
        <fullName evidence="1">DUF1479-domain-containing protein</fullName>
    </submittedName>
</protein>
<dbReference type="Pfam" id="PF07350">
    <property type="entry name" value="Gig2-like"/>
    <property type="match status" value="1"/>
</dbReference>
<proteinExistence type="predicted"/>
<reference evidence="1 2" key="1">
    <citation type="submission" date="2021-08" db="EMBL/GenBank/DDBJ databases">
        <title>Draft Genome Sequence of Phanerochaete sordida strain YK-624.</title>
        <authorList>
            <person name="Mori T."/>
            <person name="Dohra H."/>
            <person name="Suzuki T."/>
            <person name="Kawagishi H."/>
            <person name="Hirai H."/>
        </authorList>
    </citation>
    <scope>NUCLEOTIDE SEQUENCE [LARGE SCALE GENOMIC DNA]</scope>
    <source>
        <strain evidence="1 2">YK-624</strain>
    </source>
</reference>
<dbReference type="OrthoDB" id="8249012at2759"/>
<dbReference type="Gene3D" id="2.60.120.330">
    <property type="entry name" value="B-lactam Antibiotic, Isopenicillin N Synthase, Chain"/>
    <property type="match status" value="1"/>
</dbReference>
<dbReference type="InterPro" id="IPR010856">
    <property type="entry name" value="Gig2-like"/>
</dbReference>
<dbReference type="AlphaFoldDB" id="A0A9P3GNG8"/>
<sequence length="503" mass="55353">MLLRRAAPLLSRMRPAWTAVRARNTSASAIQDAHIDGTVEEIFSSFHESPPFSERFAHLKQELWTEGLVESWRDVLKALEDATASVIARGSESVPEVSYVSLKSGLSASEVEAVKSAGCTIVRGAVSEAEARDWDRLTREYIAANKSKIRGSPADSIIFYELYSSPAQILARTHAHVLSTHKALLTTLFHARPDTLISLHTPLSYFDRLRIRPPGPTRFALGPHVDSGGIERWEDVQYRRVYAEILRGGSAWRGYDAWDLSERVGANLNLYNAQNQCSILRPLQGWLSLSNTGPGEGTLKVLPFLKEATAYLMLRPFFRPTAQALRAADAADGKVALDFASWEPALDSPEFSGSEPAKAQVFSPKFHPHLRLGEGSLVSVPRVYPGDQVFWHCDLVHAVETEHTGAHDSVVLYIPAVPFTVENAGYLRSQLLTFAKGLPAPDFPSGPGEAGFVGQIAPADVVMPEARKAFGLEEYTEKDVVESKGEISEGEREALYQGNMIIF</sequence>
<dbReference type="PANTHER" id="PTHR30613:SF1">
    <property type="entry name" value="DUF1479 DOMAIN PROTEIN (AFU_ORTHOLOGUE AFUA_5G09280)"/>
    <property type="match status" value="1"/>
</dbReference>
<comment type="caution">
    <text evidence="1">The sequence shown here is derived from an EMBL/GenBank/DDBJ whole genome shotgun (WGS) entry which is preliminary data.</text>
</comment>
<gene>
    <name evidence="1" type="ORF">PsYK624_143750</name>
</gene>
<keyword evidence="2" id="KW-1185">Reference proteome</keyword>
<evidence type="ECO:0000313" key="2">
    <source>
        <dbReference type="Proteomes" id="UP000703269"/>
    </source>
</evidence>
<accession>A0A9P3GNG8</accession>